<dbReference type="Gene3D" id="3.90.226.10">
    <property type="entry name" value="2-enoyl-CoA Hydratase, Chain A, domain 1"/>
    <property type="match status" value="1"/>
</dbReference>
<dbReference type="AlphaFoldDB" id="A0A8J3E1L5"/>
<dbReference type="InterPro" id="IPR029045">
    <property type="entry name" value="ClpP/crotonase-like_dom_sf"/>
</dbReference>
<gene>
    <name evidence="2" type="ORF">GCM10011611_18450</name>
</gene>
<dbReference type="Pfam" id="PF00378">
    <property type="entry name" value="ECH_1"/>
    <property type="match status" value="1"/>
</dbReference>
<evidence type="ECO:0000313" key="3">
    <source>
        <dbReference type="Proteomes" id="UP000646365"/>
    </source>
</evidence>
<dbReference type="GO" id="GO:0003824">
    <property type="term" value="F:catalytic activity"/>
    <property type="evidence" value="ECO:0007669"/>
    <property type="project" value="InterPro"/>
</dbReference>
<accession>A0A8J3E1L5</accession>
<comment type="similarity">
    <text evidence="1">Belongs to the enoyl-CoA hydratase/isomerase family.</text>
</comment>
<dbReference type="SUPFAM" id="SSF52096">
    <property type="entry name" value="ClpP/crotonase"/>
    <property type="match status" value="1"/>
</dbReference>
<dbReference type="PROSITE" id="PS00166">
    <property type="entry name" value="ENOYL_COA_HYDRATASE"/>
    <property type="match status" value="1"/>
</dbReference>
<sequence length="256" mass="26940">MSAIAPSPPVLTRDGARATIRLNRPALHNRLEPADLAMLMAMLDELALSPDLRVLVLTGTGPSFCSGFDLNALGPNESNGGAKSVGFDEVVDRLEDFPRPTVAALQGSVYGGATDLALACDFRIGVEGMKLVMPAGRLGIHYYPSGLERAVARLGLAAAKRLFLLAEPVPAADLLAIGYLDRLVPTDRLAAETDAIAGILAGNAPEAIRGMKRTLNAIARGTLDRAAAQADYEASKHSAELAEGLKAFAEKRKPVF</sequence>
<reference evidence="2" key="1">
    <citation type="journal article" date="2014" name="Int. J. Syst. Evol. Microbiol.">
        <title>Complete genome sequence of Corynebacterium casei LMG S-19264T (=DSM 44701T), isolated from a smear-ripened cheese.</title>
        <authorList>
            <consortium name="US DOE Joint Genome Institute (JGI-PGF)"/>
            <person name="Walter F."/>
            <person name="Albersmeier A."/>
            <person name="Kalinowski J."/>
            <person name="Ruckert C."/>
        </authorList>
    </citation>
    <scope>NUCLEOTIDE SEQUENCE</scope>
    <source>
        <strain evidence="2">CGMCC 1.15725</strain>
    </source>
</reference>
<dbReference type="RefSeq" id="WP_189044868.1">
    <property type="nucleotide sequence ID" value="NZ_BMJQ01000004.1"/>
</dbReference>
<dbReference type="Proteomes" id="UP000646365">
    <property type="component" value="Unassembled WGS sequence"/>
</dbReference>
<dbReference type="EMBL" id="BMJQ01000004">
    <property type="protein sequence ID" value="GGF13054.1"/>
    <property type="molecule type" value="Genomic_DNA"/>
</dbReference>
<evidence type="ECO:0000313" key="2">
    <source>
        <dbReference type="EMBL" id="GGF13054.1"/>
    </source>
</evidence>
<evidence type="ECO:0000256" key="1">
    <source>
        <dbReference type="RuleBase" id="RU003707"/>
    </source>
</evidence>
<dbReference type="InterPro" id="IPR018376">
    <property type="entry name" value="Enoyl-CoA_hyd/isom_CS"/>
</dbReference>
<keyword evidence="3" id="KW-1185">Reference proteome</keyword>
<dbReference type="CDD" id="cd06558">
    <property type="entry name" value="crotonase-like"/>
    <property type="match status" value="1"/>
</dbReference>
<protein>
    <submittedName>
        <fullName evidence="2">3-hydroxybutyryl-CoA dehydratase</fullName>
    </submittedName>
</protein>
<dbReference type="PANTHER" id="PTHR43459">
    <property type="entry name" value="ENOYL-COA HYDRATASE"/>
    <property type="match status" value="1"/>
</dbReference>
<reference evidence="2" key="2">
    <citation type="submission" date="2020-09" db="EMBL/GenBank/DDBJ databases">
        <authorList>
            <person name="Sun Q."/>
            <person name="Zhou Y."/>
        </authorList>
    </citation>
    <scope>NUCLEOTIDE SEQUENCE</scope>
    <source>
        <strain evidence="2">CGMCC 1.15725</strain>
    </source>
</reference>
<proteinExistence type="inferred from homology"/>
<organism evidence="2 3">
    <name type="scientific">Aliidongia dinghuensis</name>
    <dbReference type="NCBI Taxonomy" id="1867774"/>
    <lineage>
        <taxon>Bacteria</taxon>
        <taxon>Pseudomonadati</taxon>
        <taxon>Pseudomonadota</taxon>
        <taxon>Alphaproteobacteria</taxon>
        <taxon>Rhodospirillales</taxon>
        <taxon>Dongiaceae</taxon>
        <taxon>Aliidongia</taxon>
    </lineage>
</organism>
<comment type="caution">
    <text evidence="2">The sequence shown here is derived from an EMBL/GenBank/DDBJ whole genome shotgun (WGS) entry which is preliminary data.</text>
</comment>
<name>A0A8J3E1L5_9PROT</name>
<dbReference type="InterPro" id="IPR001753">
    <property type="entry name" value="Enoyl-CoA_hydra/iso"/>
</dbReference>
<dbReference type="PANTHER" id="PTHR43459:SF1">
    <property type="entry name" value="EG:BACN32G11.4 PROTEIN"/>
    <property type="match status" value="1"/>
</dbReference>